<evidence type="ECO:0000259" key="3">
    <source>
        <dbReference type="PROSITE" id="PS50003"/>
    </source>
</evidence>
<dbReference type="SUPFAM" id="SSF50729">
    <property type="entry name" value="PH domain-like"/>
    <property type="match status" value="1"/>
</dbReference>
<feature type="domain" description="PH" evidence="3">
    <location>
        <begin position="329"/>
        <end position="431"/>
    </location>
</feature>
<dbReference type="PROSITE" id="PS50003">
    <property type="entry name" value="PH_DOMAIN"/>
    <property type="match status" value="1"/>
</dbReference>
<dbReference type="Gene3D" id="2.60.120.680">
    <property type="entry name" value="GOLD domain"/>
    <property type="match status" value="1"/>
</dbReference>
<dbReference type="InterPro" id="IPR009038">
    <property type="entry name" value="GOLD_dom"/>
</dbReference>
<dbReference type="Pfam" id="PF00787">
    <property type="entry name" value="PX"/>
    <property type="match status" value="1"/>
</dbReference>
<dbReference type="SUPFAM" id="SSF64268">
    <property type="entry name" value="PX domain"/>
    <property type="match status" value="1"/>
</dbReference>
<dbReference type="SUPFAM" id="SSF101576">
    <property type="entry name" value="Supernatant protein factor (SPF), C-terminal domain"/>
    <property type="match status" value="1"/>
</dbReference>
<feature type="compositionally biased region" description="Acidic residues" evidence="1">
    <location>
        <begin position="446"/>
        <end position="466"/>
    </location>
</feature>
<keyword evidence="2" id="KW-1133">Transmembrane helix</keyword>
<dbReference type="Gene3D" id="3.30.1520.10">
    <property type="entry name" value="Phox-like domain"/>
    <property type="match status" value="1"/>
</dbReference>
<feature type="region of interest" description="Disordered" evidence="1">
    <location>
        <begin position="443"/>
        <end position="488"/>
    </location>
</feature>
<feature type="region of interest" description="Disordered" evidence="1">
    <location>
        <begin position="254"/>
        <end position="281"/>
    </location>
</feature>
<evidence type="ECO:0000256" key="2">
    <source>
        <dbReference type="SAM" id="Phobius"/>
    </source>
</evidence>
<evidence type="ECO:0000313" key="6">
    <source>
        <dbReference type="EMBL" id="EQC28386.1"/>
    </source>
</evidence>
<evidence type="ECO:0000259" key="4">
    <source>
        <dbReference type="PROSITE" id="PS50195"/>
    </source>
</evidence>
<name>T0Q1G7_SAPDV</name>
<dbReference type="GO" id="GO:0035091">
    <property type="term" value="F:phosphatidylinositol binding"/>
    <property type="evidence" value="ECO:0007669"/>
    <property type="project" value="InterPro"/>
</dbReference>
<feature type="transmembrane region" description="Helical" evidence="2">
    <location>
        <begin position="519"/>
        <end position="538"/>
    </location>
</feature>
<dbReference type="RefSeq" id="XP_008618256.1">
    <property type="nucleotide sequence ID" value="XM_008620034.1"/>
</dbReference>
<feature type="domain" description="GOLD" evidence="5">
    <location>
        <begin position="138"/>
        <end position="252"/>
    </location>
</feature>
<evidence type="ECO:0000259" key="5">
    <source>
        <dbReference type="PROSITE" id="PS50866"/>
    </source>
</evidence>
<evidence type="ECO:0008006" key="8">
    <source>
        <dbReference type="Google" id="ProtNLM"/>
    </source>
</evidence>
<accession>T0Q1G7</accession>
<organism evidence="6 7">
    <name type="scientific">Saprolegnia diclina (strain VS20)</name>
    <dbReference type="NCBI Taxonomy" id="1156394"/>
    <lineage>
        <taxon>Eukaryota</taxon>
        <taxon>Sar</taxon>
        <taxon>Stramenopiles</taxon>
        <taxon>Oomycota</taxon>
        <taxon>Saprolegniomycetes</taxon>
        <taxon>Saprolegniales</taxon>
        <taxon>Saprolegniaceae</taxon>
        <taxon>Saprolegnia</taxon>
    </lineage>
</organism>
<dbReference type="OMA" id="TIHRSYA"/>
<dbReference type="AlphaFoldDB" id="T0Q1G7"/>
<dbReference type="Gene3D" id="2.30.29.30">
    <property type="entry name" value="Pleckstrin-homology domain (PH domain)/Phosphotyrosine-binding domain (PTB)"/>
    <property type="match status" value="1"/>
</dbReference>
<evidence type="ECO:0000256" key="1">
    <source>
        <dbReference type="SAM" id="MobiDB-lite"/>
    </source>
</evidence>
<dbReference type="InterPro" id="IPR036598">
    <property type="entry name" value="GOLD_dom_sf"/>
</dbReference>
<dbReference type="CDD" id="cd06093">
    <property type="entry name" value="PX_domain"/>
    <property type="match status" value="1"/>
</dbReference>
<dbReference type="InterPro" id="IPR036871">
    <property type="entry name" value="PX_dom_sf"/>
</dbReference>
<reference evidence="6 7" key="1">
    <citation type="submission" date="2012-04" db="EMBL/GenBank/DDBJ databases">
        <title>The Genome Sequence of Saprolegnia declina VS20.</title>
        <authorList>
            <consortium name="The Broad Institute Genome Sequencing Platform"/>
            <person name="Russ C."/>
            <person name="Nusbaum C."/>
            <person name="Tyler B."/>
            <person name="van West P."/>
            <person name="Dieguez-Uribeondo J."/>
            <person name="de Bruijn I."/>
            <person name="Tripathy S."/>
            <person name="Jiang R."/>
            <person name="Young S.K."/>
            <person name="Zeng Q."/>
            <person name="Gargeya S."/>
            <person name="Fitzgerald M."/>
            <person name="Haas B."/>
            <person name="Abouelleil A."/>
            <person name="Alvarado L."/>
            <person name="Arachchi H.M."/>
            <person name="Berlin A."/>
            <person name="Chapman S.B."/>
            <person name="Goldberg J."/>
            <person name="Griggs A."/>
            <person name="Gujja S."/>
            <person name="Hansen M."/>
            <person name="Howarth C."/>
            <person name="Imamovic A."/>
            <person name="Larimer J."/>
            <person name="McCowen C."/>
            <person name="Montmayeur A."/>
            <person name="Murphy C."/>
            <person name="Neiman D."/>
            <person name="Pearson M."/>
            <person name="Priest M."/>
            <person name="Roberts A."/>
            <person name="Saif S."/>
            <person name="Shea T."/>
            <person name="Sisk P."/>
            <person name="Sykes S."/>
            <person name="Wortman J."/>
            <person name="Nusbaum C."/>
            <person name="Birren B."/>
        </authorList>
    </citation>
    <scope>NUCLEOTIDE SEQUENCE [LARGE SCALE GENOMIC DNA]</scope>
    <source>
        <strain evidence="6 7">VS20</strain>
    </source>
</reference>
<dbReference type="GeneID" id="19954660"/>
<keyword evidence="2" id="KW-0472">Membrane</keyword>
<feature type="domain" description="PX" evidence="4">
    <location>
        <begin position="1"/>
        <end position="148"/>
    </location>
</feature>
<dbReference type="EMBL" id="JH767195">
    <property type="protein sequence ID" value="EQC28386.1"/>
    <property type="molecule type" value="Genomic_DNA"/>
</dbReference>
<dbReference type="PROSITE" id="PS50195">
    <property type="entry name" value="PX"/>
    <property type="match status" value="1"/>
</dbReference>
<dbReference type="OrthoDB" id="1434354at2759"/>
<dbReference type="STRING" id="1156394.T0Q1G7"/>
<gene>
    <name evidence="6" type="ORF">SDRG_13933</name>
</gene>
<dbReference type="SMART" id="SM00233">
    <property type="entry name" value="PH"/>
    <property type="match status" value="1"/>
</dbReference>
<dbReference type="InterPro" id="IPR001683">
    <property type="entry name" value="PX_dom"/>
</dbReference>
<dbReference type="InterPro" id="IPR011993">
    <property type="entry name" value="PH-like_dom_sf"/>
</dbReference>
<evidence type="ECO:0000313" key="7">
    <source>
        <dbReference type="Proteomes" id="UP000030762"/>
    </source>
</evidence>
<protein>
    <recommendedName>
        <fullName evidence="8">PX domain-containing protein</fullName>
    </recommendedName>
</protein>
<proteinExistence type="predicted"/>
<sequence>MEKAVATRRPSPLLLPTPVVAVTVQGHALVLKEARVGSRRRLNLDTMMSRRPYHVVFDLLVSDASTGPPETIHRSYAQFQSLHHQLRKKYPRSPLVALPSMKLGRFDSAYIQLKYPELELFLQQLLSLECISTSDLLRQFFRDPTPAASDGSDDDDVLPPNDATTVTIRKGQSYSVSLEIPSAHAAVAYQFATRKHDIGFSISLNDDTLQVYSREAALKGLVRCPTPGLCTLTWDNSYVWHRSKVVTYHAEVVAKSPRSQSPKPRSAETSRASDTSAETPTGYIEHVHRAPILLSPRRLVHTSMRKIIGWSKPEPWLKAGPMIIQRRQTKLKHALLHGGGESWYRKWFTLDGNNGILRCYDNQASVTREGPQGRLKLASAEASLSVVDARHLHGPTPFVFTVSRGKVMWILCTESEDDFVSWRQAISKSIFLVSWATKHEIGAKSDDDDDEVSENDDDDDGADEETTSLLAPPTATDGPSISPHDVRAPGGRKTSTLYVLLLALNATVGFLMWSHWILFWSVVVAFNGIVVYQILYEFDDDGSATKKVH</sequence>
<keyword evidence="2" id="KW-0812">Transmembrane</keyword>
<dbReference type="Pfam" id="PF00169">
    <property type="entry name" value="PH"/>
    <property type="match status" value="1"/>
</dbReference>
<feature type="compositionally biased region" description="Polar residues" evidence="1">
    <location>
        <begin position="267"/>
        <end position="279"/>
    </location>
</feature>
<dbReference type="PROSITE" id="PS50866">
    <property type="entry name" value="GOLD"/>
    <property type="match status" value="1"/>
</dbReference>
<dbReference type="VEuPathDB" id="FungiDB:SDRG_13933"/>
<feature type="compositionally biased region" description="Low complexity" evidence="1">
    <location>
        <begin position="255"/>
        <end position="264"/>
    </location>
</feature>
<dbReference type="SMART" id="SM00312">
    <property type="entry name" value="PX"/>
    <property type="match status" value="1"/>
</dbReference>
<dbReference type="Proteomes" id="UP000030762">
    <property type="component" value="Unassembled WGS sequence"/>
</dbReference>
<dbReference type="eggNOG" id="ENOG502RX9X">
    <property type="taxonomic scope" value="Eukaryota"/>
</dbReference>
<keyword evidence="7" id="KW-1185">Reference proteome</keyword>
<dbReference type="InParanoid" id="T0Q1G7"/>
<dbReference type="InterPro" id="IPR001849">
    <property type="entry name" value="PH_domain"/>
</dbReference>